<keyword evidence="2" id="KW-0560">Oxidoreductase</keyword>
<comment type="caution">
    <text evidence="6">The sequence shown here is derived from an EMBL/GenBank/DDBJ whole genome shotgun (WGS) entry which is preliminary data.</text>
</comment>
<protein>
    <submittedName>
        <fullName evidence="6">SDR family oxidoreductase</fullName>
    </submittedName>
</protein>
<dbReference type="InterPro" id="IPR057326">
    <property type="entry name" value="KR_dom"/>
</dbReference>
<dbReference type="CDD" id="cd05233">
    <property type="entry name" value="SDR_c"/>
    <property type="match status" value="1"/>
</dbReference>
<name>A0ABP7AH54_9ACTN</name>
<accession>A0ABP7AH54</accession>
<organism evidence="6 7">
    <name type="scientific">Kineosporia mesophila</name>
    <dbReference type="NCBI Taxonomy" id="566012"/>
    <lineage>
        <taxon>Bacteria</taxon>
        <taxon>Bacillati</taxon>
        <taxon>Actinomycetota</taxon>
        <taxon>Actinomycetes</taxon>
        <taxon>Kineosporiales</taxon>
        <taxon>Kineosporiaceae</taxon>
        <taxon>Kineosporia</taxon>
    </lineage>
</organism>
<dbReference type="Gene3D" id="3.40.50.720">
    <property type="entry name" value="NAD(P)-binding Rossmann-like Domain"/>
    <property type="match status" value="1"/>
</dbReference>
<feature type="domain" description="Ketoreductase" evidence="5">
    <location>
        <begin position="10"/>
        <end position="189"/>
    </location>
</feature>
<dbReference type="InterPro" id="IPR036291">
    <property type="entry name" value="NAD(P)-bd_dom_sf"/>
</dbReference>
<evidence type="ECO:0000313" key="7">
    <source>
        <dbReference type="Proteomes" id="UP001501074"/>
    </source>
</evidence>
<proteinExistence type="inferred from homology"/>
<sequence>MRIPQPIAGQVVVITGAARGIGAALAQRLAERGAQVALLGLEPEQLAAAAARCGDRAAWFECDVTDPDALATAVAGVQERFGGVDVLVANAGIAMGSPLSLSDPAAYDRVIEVNLLGSIRTVRAFLPLLVRNRGYYLQIASLAALAPTPMITAYGASKAGVEAFALGLRTELTGHGVRVGVAYLSFTDTDMGRVAGRSGRLRLHDLDAAITRIVNGIEHRSTYVYGQAFIRLLRPVRGLMPGVVHLLGRGPAARFETALAQAGPQASSPIGPGGRADTKARANDPDPAPESGSRP</sequence>
<dbReference type="PANTHER" id="PTHR44196:SF1">
    <property type="entry name" value="DEHYDROGENASE_REDUCTASE SDR FAMILY MEMBER 7B"/>
    <property type="match status" value="1"/>
</dbReference>
<reference evidence="7" key="1">
    <citation type="journal article" date="2019" name="Int. J. Syst. Evol. Microbiol.">
        <title>The Global Catalogue of Microorganisms (GCM) 10K type strain sequencing project: providing services to taxonomists for standard genome sequencing and annotation.</title>
        <authorList>
            <consortium name="The Broad Institute Genomics Platform"/>
            <consortium name="The Broad Institute Genome Sequencing Center for Infectious Disease"/>
            <person name="Wu L."/>
            <person name="Ma J."/>
        </authorList>
    </citation>
    <scope>NUCLEOTIDE SEQUENCE [LARGE SCALE GENOMIC DNA]</scope>
    <source>
        <strain evidence="7">JCM 16902</strain>
    </source>
</reference>
<dbReference type="RefSeq" id="WP_231484012.1">
    <property type="nucleotide sequence ID" value="NZ_BAAAZO010000011.1"/>
</dbReference>
<dbReference type="PROSITE" id="PS00061">
    <property type="entry name" value="ADH_SHORT"/>
    <property type="match status" value="1"/>
</dbReference>
<dbReference type="SUPFAM" id="SSF51735">
    <property type="entry name" value="NAD(P)-binding Rossmann-fold domains"/>
    <property type="match status" value="1"/>
</dbReference>
<dbReference type="Pfam" id="PF00106">
    <property type="entry name" value="adh_short"/>
    <property type="match status" value="1"/>
</dbReference>
<keyword evidence="7" id="KW-1185">Reference proteome</keyword>
<dbReference type="EMBL" id="BAAAZO010000011">
    <property type="protein sequence ID" value="GAA3631978.1"/>
    <property type="molecule type" value="Genomic_DNA"/>
</dbReference>
<dbReference type="PANTHER" id="PTHR44196">
    <property type="entry name" value="DEHYDROGENASE/REDUCTASE SDR FAMILY MEMBER 7B"/>
    <property type="match status" value="1"/>
</dbReference>
<evidence type="ECO:0000256" key="2">
    <source>
        <dbReference type="ARBA" id="ARBA00023002"/>
    </source>
</evidence>
<dbReference type="SMART" id="SM00822">
    <property type="entry name" value="PKS_KR"/>
    <property type="match status" value="1"/>
</dbReference>
<dbReference type="PRINTS" id="PR00081">
    <property type="entry name" value="GDHRDH"/>
</dbReference>
<dbReference type="InterPro" id="IPR020904">
    <property type="entry name" value="Sc_DH/Rdtase_CS"/>
</dbReference>
<dbReference type="InterPro" id="IPR002347">
    <property type="entry name" value="SDR_fam"/>
</dbReference>
<feature type="region of interest" description="Disordered" evidence="4">
    <location>
        <begin position="260"/>
        <end position="295"/>
    </location>
</feature>
<evidence type="ECO:0000259" key="5">
    <source>
        <dbReference type="SMART" id="SM00822"/>
    </source>
</evidence>
<gene>
    <name evidence="6" type="ORF">GCM10022223_57600</name>
</gene>
<evidence type="ECO:0000256" key="1">
    <source>
        <dbReference type="ARBA" id="ARBA00006484"/>
    </source>
</evidence>
<dbReference type="NCBIfam" id="NF004526">
    <property type="entry name" value="PRK05872.1"/>
    <property type="match status" value="1"/>
</dbReference>
<evidence type="ECO:0000256" key="3">
    <source>
        <dbReference type="RuleBase" id="RU000363"/>
    </source>
</evidence>
<comment type="similarity">
    <text evidence="1 3">Belongs to the short-chain dehydrogenases/reductases (SDR) family.</text>
</comment>
<dbReference type="Proteomes" id="UP001501074">
    <property type="component" value="Unassembled WGS sequence"/>
</dbReference>
<evidence type="ECO:0000313" key="6">
    <source>
        <dbReference type="EMBL" id="GAA3631978.1"/>
    </source>
</evidence>
<dbReference type="PRINTS" id="PR00080">
    <property type="entry name" value="SDRFAMILY"/>
</dbReference>
<evidence type="ECO:0000256" key="4">
    <source>
        <dbReference type="SAM" id="MobiDB-lite"/>
    </source>
</evidence>